<evidence type="ECO:0000313" key="3">
    <source>
        <dbReference type="Proteomes" id="UP001154265"/>
    </source>
</evidence>
<gene>
    <name evidence="2" type="ORF">L3556_06590</name>
</gene>
<sequence>MAQTLGDRGHIIEVIAPHGSSLPLGYPLHQVEGAVQVPAQHQGRNQDIVMPAGSVLARMWQLAQQMQDRFDLVVNVAYDWLPFYLTPFLDRPVAHLVSMASVSEVMDQAISAVIDQFPGTISVYTRTQAETFPFGDRCVCLGSGLDLSLYEVCLEPGESLCWLGRIAPEKALEDAVAAVNQTRTPLKILGQMQDVAYWQQIQADFPDAPIEYLGFLPTQEMQAILRTCRALLVTSRWVEAFGNVLIESLACGVPVIAYHRGGPREIVRHGKTGWLVEPDSIPGLIQAIGNIDAIDRRACRQQAEAEYSLEVYGQRVETWLLDILHRKGMVS</sequence>
<dbReference type="SUPFAM" id="SSF53756">
    <property type="entry name" value="UDP-Glycosyltransferase/glycogen phosphorylase"/>
    <property type="match status" value="1"/>
</dbReference>
<reference evidence="2" key="1">
    <citation type="journal article" date="2022" name="Genome Biol. Evol.">
        <title>A New Gene Family Diagnostic for Intracellular Biomineralization of Amorphous Ca Carbonates by Cyanobacteria.</title>
        <authorList>
            <person name="Benzerara K."/>
            <person name="Duprat E."/>
            <person name="Bitard-Feildel T."/>
            <person name="Caumes G."/>
            <person name="Cassier-Chauvat C."/>
            <person name="Chauvat F."/>
            <person name="Dezi M."/>
            <person name="Diop S.I."/>
            <person name="Gaschignard G."/>
            <person name="Gorgen S."/>
            <person name="Gugger M."/>
            <person name="Lopez-Garcia P."/>
            <person name="Millet M."/>
            <person name="Skouri-Panet F."/>
            <person name="Moreira D."/>
            <person name="Callebaut I."/>
        </authorList>
    </citation>
    <scope>NUCLEOTIDE SEQUENCE</scope>
    <source>
        <strain evidence="2">G9</strain>
    </source>
</reference>
<name>A0ABT6EXY1_9SYNE</name>
<evidence type="ECO:0000313" key="2">
    <source>
        <dbReference type="EMBL" id="MDG2990602.1"/>
    </source>
</evidence>
<accession>A0ABT6EXY1</accession>
<dbReference type="InterPro" id="IPR001296">
    <property type="entry name" value="Glyco_trans_1"/>
</dbReference>
<dbReference type="Gene3D" id="3.40.50.2000">
    <property type="entry name" value="Glycogen Phosphorylase B"/>
    <property type="match status" value="2"/>
</dbReference>
<dbReference type="InterPro" id="IPR050194">
    <property type="entry name" value="Glycosyltransferase_grp1"/>
</dbReference>
<dbReference type="RefSeq" id="WP_277866508.1">
    <property type="nucleotide sequence ID" value="NZ_JAKKUT010000002.1"/>
</dbReference>
<feature type="domain" description="Glycosyl transferase family 1" evidence="1">
    <location>
        <begin position="161"/>
        <end position="288"/>
    </location>
</feature>
<dbReference type="PANTHER" id="PTHR45947:SF3">
    <property type="entry name" value="SULFOQUINOVOSYL TRANSFERASE SQD2"/>
    <property type="match status" value="1"/>
</dbReference>
<dbReference type="Proteomes" id="UP001154265">
    <property type="component" value="Unassembled WGS sequence"/>
</dbReference>
<dbReference type="Pfam" id="PF00534">
    <property type="entry name" value="Glycos_transf_1"/>
    <property type="match status" value="1"/>
</dbReference>
<protein>
    <submittedName>
        <fullName evidence="2">Glycosyltransferase family 4 protein</fullName>
    </submittedName>
</protein>
<evidence type="ECO:0000259" key="1">
    <source>
        <dbReference type="Pfam" id="PF00534"/>
    </source>
</evidence>
<dbReference type="CDD" id="cd03802">
    <property type="entry name" value="GT4_AviGT4-like"/>
    <property type="match status" value="1"/>
</dbReference>
<comment type="caution">
    <text evidence="2">The sequence shown here is derived from an EMBL/GenBank/DDBJ whole genome shotgun (WGS) entry which is preliminary data.</text>
</comment>
<dbReference type="PANTHER" id="PTHR45947">
    <property type="entry name" value="SULFOQUINOVOSYL TRANSFERASE SQD2"/>
    <property type="match status" value="1"/>
</dbReference>
<proteinExistence type="predicted"/>
<dbReference type="EMBL" id="JAKKUT010000002">
    <property type="protein sequence ID" value="MDG2990602.1"/>
    <property type="molecule type" value="Genomic_DNA"/>
</dbReference>
<keyword evidence="3" id="KW-1185">Reference proteome</keyword>
<reference evidence="2" key="2">
    <citation type="submission" date="2022-01" db="EMBL/GenBank/DDBJ databases">
        <authorList>
            <person name="Zivanovic Y."/>
            <person name="Moreira D."/>
            <person name="Lopez-Garcia P."/>
        </authorList>
    </citation>
    <scope>NUCLEOTIDE SEQUENCE</scope>
    <source>
        <strain evidence="2">G9</strain>
    </source>
</reference>
<organism evidence="2 3">
    <name type="scientific">Candidatus Synechococcus calcipolaris G9</name>
    <dbReference type="NCBI Taxonomy" id="1497997"/>
    <lineage>
        <taxon>Bacteria</taxon>
        <taxon>Bacillati</taxon>
        <taxon>Cyanobacteriota</taxon>
        <taxon>Cyanophyceae</taxon>
        <taxon>Synechococcales</taxon>
        <taxon>Synechococcaceae</taxon>
        <taxon>Synechococcus</taxon>
    </lineage>
</organism>